<dbReference type="AlphaFoldDB" id="A0A0V0XE38"/>
<comment type="caution">
    <text evidence="1">The sequence shown here is derived from an EMBL/GenBank/DDBJ whole genome shotgun (WGS) entry which is preliminary data.</text>
</comment>
<accession>A0A0V0XE38</accession>
<keyword evidence="2" id="KW-1185">Reference proteome</keyword>
<evidence type="ECO:0000313" key="2">
    <source>
        <dbReference type="Proteomes" id="UP000054783"/>
    </source>
</evidence>
<dbReference type="Proteomes" id="UP000054783">
    <property type="component" value="Unassembled WGS sequence"/>
</dbReference>
<protein>
    <submittedName>
        <fullName evidence="1">Uncharacterized protein</fullName>
    </submittedName>
</protein>
<gene>
    <name evidence="1" type="ORF">T12_11762</name>
</gene>
<reference evidence="1 2" key="1">
    <citation type="submission" date="2015-01" db="EMBL/GenBank/DDBJ databases">
        <title>Evolution of Trichinella species and genotypes.</title>
        <authorList>
            <person name="Korhonen P.K."/>
            <person name="Edoardo P."/>
            <person name="Giuseppe L.R."/>
            <person name="Gasser R.B."/>
        </authorList>
    </citation>
    <scope>NUCLEOTIDE SEQUENCE [LARGE SCALE GENOMIC DNA]</scope>
    <source>
        <strain evidence="1">ISS2496</strain>
    </source>
</reference>
<organism evidence="1 2">
    <name type="scientific">Trichinella patagoniensis</name>
    <dbReference type="NCBI Taxonomy" id="990121"/>
    <lineage>
        <taxon>Eukaryota</taxon>
        <taxon>Metazoa</taxon>
        <taxon>Ecdysozoa</taxon>
        <taxon>Nematoda</taxon>
        <taxon>Enoplea</taxon>
        <taxon>Dorylaimia</taxon>
        <taxon>Trichinellida</taxon>
        <taxon>Trichinellidae</taxon>
        <taxon>Trichinella</taxon>
    </lineage>
</organism>
<name>A0A0V0XE38_9BILA</name>
<dbReference type="EMBL" id="JYDQ01005089">
    <property type="protein sequence ID" value="KRX86110.1"/>
    <property type="molecule type" value="Genomic_DNA"/>
</dbReference>
<evidence type="ECO:0000313" key="1">
    <source>
        <dbReference type="EMBL" id="KRX86110.1"/>
    </source>
</evidence>
<sequence length="64" mass="7611">MDDVDYLVEDNVMDEFAYRRKWKRPMVEWHIGGASWEQNANDGNDSGDWGKTQQSRVFPMFQLL</sequence>
<proteinExistence type="predicted"/>